<dbReference type="SUPFAM" id="SSF81901">
    <property type="entry name" value="HCP-like"/>
    <property type="match status" value="1"/>
</dbReference>
<evidence type="ECO:0000259" key="2">
    <source>
        <dbReference type="Pfam" id="PF12770"/>
    </source>
</evidence>
<dbReference type="InterPro" id="IPR019734">
    <property type="entry name" value="TPR_rpt"/>
</dbReference>
<dbReference type="Pfam" id="PF13374">
    <property type="entry name" value="TPR_10"/>
    <property type="match status" value="3"/>
</dbReference>
<dbReference type="Pfam" id="PF12770">
    <property type="entry name" value="CHAT"/>
    <property type="match status" value="1"/>
</dbReference>
<organism evidence="3 4">
    <name type="scientific">Mycena pura</name>
    <dbReference type="NCBI Taxonomy" id="153505"/>
    <lineage>
        <taxon>Eukaryota</taxon>
        <taxon>Fungi</taxon>
        <taxon>Dikarya</taxon>
        <taxon>Basidiomycota</taxon>
        <taxon>Agaricomycotina</taxon>
        <taxon>Agaricomycetes</taxon>
        <taxon>Agaricomycetidae</taxon>
        <taxon>Agaricales</taxon>
        <taxon>Marasmiineae</taxon>
        <taxon>Mycenaceae</taxon>
        <taxon>Mycena</taxon>
    </lineage>
</organism>
<reference evidence="3" key="1">
    <citation type="submission" date="2023-03" db="EMBL/GenBank/DDBJ databases">
        <title>Massive genome expansion in bonnet fungi (Mycena s.s.) driven by repeated elements and novel gene families across ecological guilds.</title>
        <authorList>
            <consortium name="Lawrence Berkeley National Laboratory"/>
            <person name="Harder C.B."/>
            <person name="Miyauchi S."/>
            <person name="Viragh M."/>
            <person name="Kuo A."/>
            <person name="Thoen E."/>
            <person name="Andreopoulos B."/>
            <person name="Lu D."/>
            <person name="Skrede I."/>
            <person name="Drula E."/>
            <person name="Henrissat B."/>
            <person name="Morin E."/>
            <person name="Kohler A."/>
            <person name="Barry K."/>
            <person name="LaButti K."/>
            <person name="Morin E."/>
            <person name="Salamov A."/>
            <person name="Lipzen A."/>
            <person name="Mereny Z."/>
            <person name="Hegedus B."/>
            <person name="Baldrian P."/>
            <person name="Stursova M."/>
            <person name="Weitz H."/>
            <person name="Taylor A."/>
            <person name="Grigoriev I.V."/>
            <person name="Nagy L.G."/>
            <person name="Martin F."/>
            <person name="Kauserud H."/>
        </authorList>
    </citation>
    <scope>NUCLEOTIDE SEQUENCE</scope>
    <source>
        <strain evidence="3">9144</strain>
    </source>
</reference>
<dbReference type="Gene3D" id="1.25.40.10">
    <property type="entry name" value="Tetratricopeptide repeat domain"/>
    <property type="match status" value="3"/>
</dbReference>
<keyword evidence="4" id="KW-1185">Reference proteome</keyword>
<proteinExistence type="predicted"/>
<dbReference type="SUPFAM" id="SSF48452">
    <property type="entry name" value="TPR-like"/>
    <property type="match status" value="1"/>
</dbReference>
<name>A0AAD6VJ73_9AGAR</name>
<dbReference type="AlphaFoldDB" id="A0AAD6VJ73"/>
<dbReference type="InterPro" id="IPR024983">
    <property type="entry name" value="CHAT_dom"/>
</dbReference>
<feature type="domain" description="CHAT" evidence="2">
    <location>
        <begin position="886"/>
        <end position="1109"/>
    </location>
</feature>
<evidence type="ECO:0000313" key="3">
    <source>
        <dbReference type="EMBL" id="KAJ7213576.1"/>
    </source>
</evidence>
<dbReference type="InterPro" id="IPR011990">
    <property type="entry name" value="TPR-like_helical_dom_sf"/>
</dbReference>
<keyword evidence="1" id="KW-0802">TPR repeat</keyword>
<dbReference type="SMART" id="SM00028">
    <property type="entry name" value="TPR"/>
    <property type="match status" value="3"/>
</dbReference>
<dbReference type="PANTHER" id="PTHR19959:SF119">
    <property type="entry name" value="FUNGAL LIPASE-LIKE DOMAIN-CONTAINING PROTEIN"/>
    <property type="match status" value="1"/>
</dbReference>
<dbReference type="Proteomes" id="UP001219525">
    <property type="component" value="Unassembled WGS sequence"/>
</dbReference>
<feature type="repeat" description="TPR" evidence="1">
    <location>
        <begin position="530"/>
        <end position="563"/>
    </location>
</feature>
<comment type="caution">
    <text evidence="3">The sequence shown here is derived from an EMBL/GenBank/DDBJ whole genome shotgun (WGS) entry which is preliminary data.</text>
</comment>
<dbReference type="EMBL" id="JARJCW010000021">
    <property type="protein sequence ID" value="KAJ7213576.1"/>
    <property type="molecule type" value="Genomic_DNA"/>
</dbReference>
<evidence type="ECO:0000256" key="1">
    <source>
        <dbReference type="PROSITE-ProRule" id="PRU00339"/>
    </source>
</evidence>
<evidence type="ECO:0000313" key="4">
    <source>
        <dbReference type="Proteomes" id="UP001219525"/>
    </source>
</evidence>
<sequence>MALELEDRFEERGQIRILDEAITLRRKALQSASHYARNLHSLATTLQTRFEAVGDRKDIDEAVDLHRQALSIRAGAHHKRDISLLNLVDALSSRFERLGNRKDIDEAIELFRNLVDMQPTPHLNRLRCLNNLAVALQTRFNNLGDAKDMAEAIQMLRDALAIHSPTDSHWADSLSNLATALKTRFGLSGDVDDIEEAVVLHREALSITPIGHHHRGIALNALASSILAHFRISGDTTDIDESVKLYREGLGLYSTDNPERGSVLDDLANALRRRYFEGNNPRDINESVDLHRQCLAFYPAPHTRRSGRLHNLALALQTRYENLGDSHDMFEAIELHREVVLLHAVPHPDRPKSLTNLAYALKTRYDEMGDREDIDESIRLHRESIQLELFEKVQASSSDGLANAILSRFEQWRDPQDIVEVIQIYRKSLAHCPPPNPERGGCLNRLANILCTRFDHGGDIRDLEEAINLHRQAVAAYSLSHTNRGSALNDLAVALRRRFLKLHNFEDIKEVIELHRAVLAVRPASHPNRAMSLSNLANAFFDLHDIEEAILLHREALELRPPPHVDRARWLHSLAQCLSSAYIHQKDERYLQQSMAAFKEAAIYSSAPPMTRFHHATSWANIATRHPQTQTSALEAYRIAIDILPQLAALNLDIRSRHQILATIASSTIAAGAANCAITLRNPGLAVEFLEASRSVFWTQALRLRNPLDNLRAINPKLASEFSKLSQDLEQASFRSNKLSNAGDVAMLEAEGVRCRRLNEQWAKIVESIRSIKELKDWMRPKGIDMLQTAARMGPIVIISPGDSVAHALIVKTNETQSVPLPLLTRKRATYLVDLTRMLTSGSDFDFKEFRASRGDSDLELHRDRLDGTKEILDPTRTREDIFLDVLGALWNEIARPVISALELKKSTNPHRLWWCLIGSLIFLPIHAAGINFNNGHLEDCVSNYVISSYTPNLTMLLNPPDEPPESFKMITVIVPDAPSNCYLAGALTELAEIKRRVREEWHTVVGETSKATVEATMIGLENCSIAHFACHGVQDTVHPLNSGLVLSDGRLGIAELMRLASAGHSNLSLAFLSACETAKGDNSTPDEAMHLGGVMLFAGFRSVVGTMW</sequence>
<dbReference type="PANTHER" id="PTHR19959">
    <property type="entry name" value="KINESIN LIGHT CHAIN"/>
    <property type="match status" value="1"/>
</dbReference>
<protein>
    <submittedName>
        <fullName evidence="3">CHAT domain-containing protein</fullName>
    </submittedName>
</protein>
<dbReference type="PROSITE" id="PS50005">
    <property type="entry name" value="TPR"/>
    <property type="match status" value="1"/>
</dbReference>
<gene>
    <name evidence="3" type="ORF">GGX14DRAFT_619022</name>
</gene>
<accession>A0AAD6VJ73</accession>